<proteinExistence type="inferred from homology"/>
<dbReference type="GO" id="GO:0003756">
    <property type="term" value="F:protein disulfide isomerase activity"/>
    <property type="evidence" value="ECO:0007669"/>
    <property type="project" value="TreeGrafter"/>
</dbReference>
<sequence>MVVRGWGSLGLLHVLVPLRVVHGVAGKPEFILQEVLNQAGLEEFLERYMEPGGSACVAYLDRNSNNHFLMKKLHQLAEEQTDMALHTLQIPIALALDWSEEDGNEMLIIHRRVPFTRLWEMESLPYPDNSTTRFSGKPDEEWRESEVRKWLLANAFPLFNIRNLAPHAQYMFPEGRYLGESNSGGVGLIVADLSGDLEISAQYRFMKMLRPHAEKWRDRLRFSFLERSKKTSTLRYHLGVGMDAKLSAELLVIKDVNWKPESKDEFNHLHGQPGKHRLQNLTQASVDAFFEDFEKGTLPTFWASKENWTFTTGQPPKGEFALRITGPSFEEVVYEQDPGRHLFLAFFNDDPEDGCQTCERSRAIWEEVAREVASRKALRTKVRIAAIDQSLNEHPESRIPGKLGEPLLMWYPPGLREVRAKGSKNLEAMAALWTKEALLSKIDDLLMDYEADAEEEAERAKAPKKRRRRGAGEGEL</sequence>
<feature type="chain" id="PRO_5031184824" description="Thioredoxin domain-containing protein" evidence="3">
    <location>
        <begin position="27"/>
        <end position="476"/>
    </location>
</feature>
<dbReference type="PANTHER" id="PTHR18929">
    <property type="entry name" value="PROTEIN DISULFIDE ISOMERASE"/>
    <property type="match status" value="1"/>
</dbReference>
<name>A0A7S0FSD0_9DINO</name>
<protein>
    <recommendedName>
        <fullName evidence="5">Thioredoxin domain-containing protein</fullName>
    </recommendedName>
</protein>
<evidence type="ECO:0000256" key="1">
    <source>
        <dbReference type="ARBA" id="ARBA00006347"/>
    </source>
</evidence>
<dbReference type="SUPFAM" id="SSF52833">
    <property type="entry name" value="Thioredoxin-like"/>
    <property type="match status" value="1"/>
</dbReference>
<dbReference type="Gene3D" id="3.40.30.10">
    <property type="entry name" value="Glutaredoxin"/>
    <property type="match status" value="1"/>
</dbReference>
<dbReference type="AlphaFoldDB" id="A0A7S0FSD0"/>
<accession>A0A7S0FSD0</accession>
<dbReference type="InterPro" id="IPR036249">
    <property type="entry name" value="Thioredoxin-like_sf"/>
</dbReference>
<organism evidence="4">
    <name type="scientific">Pyrodinium bahamense</name>
    <dbReference type="NCBI Taxonomy" id="73915"/>
    <lineage>
        <taxon>Eukaryota</taxon>
        <taxon>Sar</taxon>
        <taxon>Alveolata</taxon>
        <taxon>Dinophyceae</taxon>
        <taxon>Gonyaulacales</taxon>
        <taxon>Pyrocystaceae</taxon>
        <taxon>Pyrodinium</taxon>
    </lineage>
</organism>
<evidence type="ECO:0000256" key="3">
    <source>
        <dbReference type="SAM" id="SignalP"/>
    </source>
</evidence>
<evidence type="ECO:0000256" key="2">
    <source>
        <dbReference type="SAM" id="MobiDB-lite"/>
    </source>
</evidence>
<evidence type="ECO:0000313" key="4">
    <source>
        <dbReference type="EMBL" id="CAD8377676.1"/>
    </source>
</evidence>
<dbReference type="EMBL" id="HBEG01038411">
    <property type="protein sequence ID" value="CAD8377676.1"/>
    <property type="molecule type" value="Transcribed_RNA"/>
</dbReference>
<dbReference type="GO" id="GO:0005783">
    <property type="term" value="C:endoplasmic reticulum"/>
    <property type="evidence" value="ECO:0007669"/>
    <property type="project" value="TreeGrafter"/>
</dbReference>
<feature type="signal peptide" evidence="3">
    <location>
        <begin position="1"/>
        <end position="26"/>
    </location>
</feature>
<dbReference type="GO" id="GO:0006457">
    <property type="term" value="P:protein folding"/>
    <property type="evidence" value="ECO:0007669"/>
    <property type="project" value="TreeGrafter"/>
</dbReference>
<dbReference type="GO" id="GO:0034976">
    <property type="term" value="P:response to endoplasmic reticulum stress"/>
    <property type="evidence" value="ECO:0007669"/>
    <property type="project" value="TreeGrafter"/>
</dbReference>
<reference evidence="4" key="1">
    <citation type="submission" date="2021-01" db="EMBL/GenBank/DDBJ databases">
        <authorList>
            <person name="Corre E."/>
            <person name="Pelletier E."/>
            <person name="Niang G."/>
            <person name="Scheremetjew M."/>
            <person name="Finn R."/>
            <person name="Kale V."/>
            <person name="Holt S."/>
            <person name="Cochrane G."/>
            <person name="Meng A."/>
            <person name="Brown T."/>
            <person name="Cohen L."/>
        </authorList>
    </citation>
    <scope>NUCLEOTIDE SEQUENCE</scope>
    <source>
        <strain evidence="4">Pbaha01</strain>
    </source>
</reference>
<gene>
    <name evidence="4" type="ORF">PBAH0796_LOCUS23426</name>
</gene>
<keyword evidence="3" id="KW-0732">Signal</keyword>
<comment type="similarity">
    <text evidence="1">Belongs to the protein disulfide isomerase family.</text>
</comment>
<evidence type="ECO:0008006" key="5">
    <source>
        <dbReference type="Google" id="ProtNLM"/>
    </source>
</evidence>
<feature type="region of interest" description="Disordered" evidence="2">
    <location>
        <begin position="453"/>
        <end position="476"/>
    </location>
</feature>